<evidence type="ECO:0000256" key="2">
    <source>
        <dbReference type="ARBA" id="ARBA00004651"/>
    </source>
</evidence>
<reference evidence="15 16" key="1">
    <citation type="submission" date="2020-08" db="EMBL/GenBank/DDBJ databases">
        <title>Genomic Encyclopedia of Type Strains, Phase III (KMG-III): the genomes of soil and plant-associated and newly described type strains.</title>
        <authorList>
            <person name="Whitman W."/>
        </authorList>
    </citation>
    <scope>NUCLEOTIDE SEQUENCE [LARGE SCALE GENOMIC DNA]</scope>
    <source>
        <strain evidence="15 16">CECT 7282</strain>
    </source>
</reference>
<dbReference type="RefSeq" id="WP_246389821.1">
    <property type="nucleotide sequence ID" value="NZ_JACHXP010000003.1"/>
</dbReference>
<keyword evidence="11 13" id="KW-0472">Membrane</keyword>
<dbReference type="GO" id="GO:0020037">
    <property type="term" value="F:heme binding"/>
    <property type="evidence" value="ECO:0007669"/>
    <property type="project" value="TreeGrafter"/>
</dbReference>
<evidence type="ECO:0000256" key="9">
    <source>
        <dbReference type="ARBA" id="ARBA00022989"/>
    </source>
</evidence>
<dbReference type="SUPFAM" id="SSF81342">
    <property type="entry name" value="Transmembrane di-heme cytochromes"/>
    <property type="match status" value="1"/>
</dbReference>
<keyword evidence="3" id="KW-0813">Transport</keyword>
<evidence type="ECO:0000256" key="6">
    <source>
        <dbReference type="ARBA" id="ARBA00022692"/>
    </source>
</evidence>
<dbReference type="GO" id="GO:0009055">
    <property type="term" value="F:electron transfer activity"/>
    <property type="evidence" value="ECO:0007669"/>
    <property type="project" value="InterPro"/>
</dbReference>
<keyword evidence="10" id="KW-0408">Iron</keyword>
<evidence type="ECO:0000256" key="3">
    <source>
        <dbReference type="ARBA" id="ARBA00022448"/>
    </source>
</evidence>
<keyword evidence="9 13" id="KW-1133">Transmembrane helix</keyword>
<dbReference type="Gene3D" id="1.20.950.20">
    <property type="entry name" value="Transmembrane di-heme cytochromes, Chain C"/>
    <property type="match status" value="1"/>
</dbReference>
<keyword evidence="8" id="KW-0249">Electron transport</keyword>
<evidence type="ECO:0000259" key="14">
    <source>
        <dbReference type="Pfam" id="PF01292"/>
    </source>
</evidence>
<dbReference type="InterPro" id="IPR011577">
    <property type="entry name" value="Cyt_b561_bac/Ni-Hgenase"/>
</dbReference>
<evidence type="ECO:0000256" key="4">
    <source>
        <dbReference type="ARBA" id="ARBA00022475"/>
    </source>
</evidence>
<keyword evidence="4" id="KW-1003">Cell membrane</keyword>
<comment type="subcellular location">
    <subcellularLocation>
        <location evidence="2">Cell membrane</location>
        <topology evidence="2">Multi-pass membrane protein</topology>
    </subcellularLocation>
</comment>
<comment type="cofactor">
    <cofactor evidence="1">
        <name>heme b</name>
        <dbReference type="ChEBI" id="CHEBI:60344"/>
    </cofactor>
</comment>
<evidence type="ECO:0000256" key="12">
    <source>
        <dbReference type="ARBA" id="ARBA00037975"/>
    </source>
</evidence>
<comment type="caution">
    <text evidence="15">The sequence shown here is derived from an EMBL/GenBank/DDBJ whole genome shotgun (WGS) entry which is preliminary data.</text>
</comment>
<dbReference type="GO" id="GO:0022904">
    <property type="term" value="P:respiratory electron transport chain"/>
    <property type="evidence" value="ECO:0007669"/>
    <property type="project" value="InterPro"/>
</dbReference>
<feature type="transmembrane region" description="Helical" evidence="13">
    <location>
        <begin position="16"/>
        <end position="34"/>
    </location>
</feature>
<dbReference type="Pfam" id="PF01292">
    <property type="entry name" value="Ni_hydr_CYTB"/>
    <property type="match status" value="1"/>
</dbReference>
<feature type="domain" description="Cytochrome b561 bacterial/Ni-hydrogenase" evidence="14">
    <location>
        <begin position="9"/>
        <end position="101"/>
    </location>
</feature>
<evidence type="ECO:0000256" key="5">
    <source>
        <dbReference type="ARBA" id="ARBA00022617"/>
    </source>
</evidence>
<dbReference type="InterPro" id="IPR052168">
    <property type="entry name" value="Cytochrome_b561_oxidase"/>
</dbReference>
<dbReference type="GO" id="GO:0005886">
    <property type="term" value="C:plasma membrane"/>
    <property type="evidence" value="ECO:0007669"/>
    <property type="project" value="UniProtKB-SubCell"/>
</dbReference>
<keyword evidence="5" id="KW-0349">Heme</keyword>
<name>A0A839V6N6_9GAMM</name>
<comment type="similarity">
    <text evidence="12">Belongs to the cytochrome b561 family.</text>
</comment>
<proteinExistence type="inferred from homology"/>
<accession>A0A839V6N6</accession>
<keyword evidence="16" id="KW-1185">Reference proteome</keyword>
<sequence>MNWLDTEHRYGPVSRALHWSMALLVLLMLGSDWWMEGLGEAAAMDLHQSIGLALLALLAFRLAWRAVNRGRLAERWPRRCKRPWVTPACCWRPPPPAARPTSWCAPRPTTR</sequence>
<dbReference type="AlphaFoldDB" id="A0A839V6N6"/>
<evidence type="ECO:0000256" key="7">
    <source>
        <dbReference type="ARBA" id="ARBA00022723"/>
    </source>
</evidence>
<dbReference type="GO" id="GO:0046872">
    <property type="term" value="F:metal ion binding"/>
    <property type="evidence" value="ECO:0007669"/>
    <property type="project" value="UniProtKB-KW"/>
</dbReference>
<evidence type="ECO:0000313" key="15">
    <source>
        <dbReference type="EMBL" id="MBB3189678.1"/>
    </source>
</evidence>
<dbReference type="PANTHER" id="PTHR30529:SF1">
    <property type="entry name" value="CYTOCHROME B561 HOMOLOG 2"/>
    <property type="match status" value="1"/>
</dbReference>
<evidence type="ECO:0000256" key="1">
    <source>
        <dbReference type="ARBA" id="ARBA00001970"/>
    </source>
</evidence>
<evidence type="ECO:0000313" key="16">
    <source>
        <dbReference type="Proteomes" id="UP000547614"/>
    </source>
</evidence>
<keyword evidence="7" id="KW-0479">Metal-binding</keyword>
<evidence type="ECO:0000256" key="8">
    <source>
        <dbReference type="ARBA" id="ARBA00022982"/>
    </source>
</evidence>
<evidence type="ECO:0000256" key="11">
    <source>
        <dbReference type="ARBA" id="ARBA00023136"/>
    </source>
</evidence>
<gene>
    <name evidence="15" type="ORF">FHR94_000902</name>
</gene>
<organism evidence="15 16">
    <name type="scientific">Halomonas cerina</name>
    <dbReference type="NCBI Taxonomy" id="447424"/>
    <lineage>
        <taxon>Bacteria</taxon>
        <taxon>Pseudomonadati</taxon>
        <taxon>Pseudomonadota</taxon>
        <taxon>Gammaproteobacteria</taxon>
        <taxon>Oceanospirillales</taxon>
        <taxon>Halomonadaceae</taxon>
        <taxon>Halomonas</taxon>
    </lineage>
</organism>
<evidence type="ECO:0000256" key="10">
    <source>
        <dbReference type="ARBA" id="ARBA00023004"/>
    </source>
</evidence>
<keyword evidence="6 13" id="KW-0812">Transmembrane</keyword>
<protein>
    <submittedName>
        <fullName evidence="15">Cytochrome b561</fullName>
    </submittedName>
</protein>
<dbReference type="Proteomes" id="UP000547614">
    <property type="component" value="Unassembled WGS sequence"/>
</dbReference>
<dbReference type="PANTHER" id="PTHR30529">
    <property type="entry name" value="CYTOCHROME B561"/>
    <property type="match status" value="1"/>
</dbReference>
<dbReference type="InterPro" id="IPR016174">
    <property type="entry name" value="Di-haem_cyt_TM"/>
</dbReference>
<feature type="transmembrane region" description="Helical" evidence="13">
    <location>
        <begin position="46"/>
        <end position="64"/>
    </location>
</feature>
<dbReference type="EMBL" id="JACHXP010000003">
    <property type="protein sequence ID" value="MBB3189678.1"/>
    <property type="molecule type" value="Genomic_DNA"/>
</dbReference>
<evidence type="ECO:0000256" key="13">
    <source>
        <dbReference type="SAM" id="Phobius"/>
    </source>
</evidence>